<dbReference type="KEGG" id="dwd:DSCW_25220"/>
<evidence type="ECO:0000256" key="2">
    <source>
        <dbReference type="ARBA" id="ARBA00022977"/>
    </source>
</evidence>
<reference evidence="4 5" key="1">
    <citation type="submission" date="2019-11" db="EMBL/GenBank/DDBJ databases">
        <title>Comparative genomics of hydrocarbon-degrading Desulfosarcina strains.</title>
        <authorList>
            <person name="Watanabe M."/>
            <person name="Kojima H."/>
            <person name="Fukui M."/>
        </authorList>
    </citation>
    <scope>NUCLEOTIDE SEQUENCE [LARGE SCALE GENOMIC DNA]</scope>
    <source>
        <strain evidence="4 5">PP31</strain>
    </source>
</reference>
<dbReference type="PANTHER" id="PTHR20857:SF15">
    <property type="entry name" value="THIAMINE-PHOSPHATE SYNTHASE"/>
    <property type="match status" value="1"/>
</dbReference>
<evidence type="ECO:0000259" key="3">
    <source>
        <dbReference type="Pfam" id="PF02581"/>
    </source>
</evidence>
<dbReference type="CDD" id="cd00564">
    <property type="entry name" value="TMP_TenI"/>
    <property type="match status" value="1"/>
</dbReference>
<proteinExistence type="predicted"/>
<keyword evidence="2" id="KW-0784">Thiamine biosynthesis</keyword>
<dbReference type="RefSeq" id="WP_155304057.1">
    <property type="nucleotide sequence ID" value="NZ_AP021875.1"/>
</dbReference>
<dbReference type="PANTHER" id="PTHR20857">
    <property type="entry name" value="THIAMINE-PHOSPHATE PYROPHOSPHORYLASE"/>
    <property type="match status" value="1"/>
</dbReference>
<dbReference type="EMBL" id="AP021875">
    <property type="protein sequence ID" value="BBO75105.1"/>
    <property type="molecule type" value="Genomic_DNA"/>
</dbReference>
<dbReference type="Proteomes" id="UP000427769">
    <property type="component" value="Chromosome"/>
</dbReference>
<evidence type="ECO:0000313" key="4">
    <source>
        <dbReference type="EMBL" id="BBO75105.1"/>
    </source>
</evidence>
<dbReference type="Pfam" id="PF02581">
    <property type="entry name" value="TMP-TENI"/>
    <property type="match status" value="1"/>
</dbReference>
<protein>
    <submittedName>
        <fullName evidence="4">Thiamine phosphate synthase</fullName>
    </submittedName>
</protein>
<dbReference type="AlphaFoldDB" id="A0A5K7Z321"/>
<dbReference type="InterPro" id="IPR013785">
    <property type="entry name" value="Aldolase_TIM"/>
</dbReference>
<evidence type="ECO:0000313" key="5">
    <source>
        <dbReference type="Proteomes" id="UP000427769"/>
    </source>
</evidence>
<gene>
    <name evidence="4" type="ORF">DSCW_25220</name>
</gene>
<accession>A0A5K7Z321</accession>
<feature type="domain" description="Thiamine phosphate synthase/TenI" evidence="3">
    <location>
        <begin position="5"/>
        <end position="182"/>
    </location>
</feature>
<evidence type="ECO:0000256" key="1">
    <source>
        <dbReference type="ARBA" id="ARBA00004948"/>
    </source>
</evidence>
<dbReference type="InterPro" id="IPR036206">
    <property type="entry name" value="ThiamineP_synth_sf"/>
</dbReference>
<organism evidence="4 5">
    <name type="scientific">Desulfosarcina widdelii</name>
    <dbReference type="NCBI Taxonomy" id="947919"/>
    <lineage>
        <taxon>Bacteria</taxon>
        <taxon>Pseudomonadati</taxon>
        <taxon>Thermodesulfobacteriota</taxon>
        <taxon>Desulfobacteria</taxon>
        <taxon>Desulfobacterales</taxon>
        <taxon>Desulfosarcinaceae</taxon>
        <taxon>Desulfosarcina</taxon>
    </lineage>
</organism>
<dbReference type="InterPro" id="IPR022998">
    <property type="entry name" value="ThiamineP_synth_TenI"/>
</dbReference>
<keyword evidence="5" id="KW-1185">Reference proteome</keyword>
<dbReference type="Gene3D" id="3.20.20.70">
    <property type="entry name" value="Aldolase class I"/>
    <property type="match status" value="1"/>
</dbReference>
<dbReference type="OrthoDB" id="194683at2"/>
<name>A0A5K7Z321_9BACT</name>
<comment type="pathway">
    <text evidence="1">Cofactor biosynthesis; thiamine diphosphate biosynthesis.</text>
</comment>
<sequence length="207" mass="22908">MKLIVISPPKEFLDEPRVVGSILKQSSAVFHLRKPGYSHEKLVAYLKRIPGGLHGRIMVHGHPDLIDQFALKGVHFAESRRRQDWRTIQSLRQQRPDCSISSSFHRIDDITQDAFAFDYIFLSPIFDSISKQDYLAAFDTGALKRFLSGTGHKVVALGGVDGRRIATAAAMGFWGVAVLGAVWSGGCPEKTVRQLSAACRQGFRPCG</sequence>
<dbReference type="GO" id="GO:0005737">
    <property type="term" value="C:cytoplasm"/>
    <property type="evidence" value="ECO:0007669"/>
    <property type="project" value="TreeGrafter"/>
</dbReference>
<dbReference type="SUPFAM" id="SSF51391">
    <property type="entry name" value="Thiamin phosphate synthase"/>
    <property type="match status" value="1"/>
</dbReference>
<dbReference type="GO" id="GO:0009228">
    <property type="term" value="P:thiamine biosynthetic process"/>
    <property type="evidence" value="ECO:0007669"/>
    <property type="project" value="UniProtKB-KW"/>
</dbReference>
<dbReference type="GO" id="GO:0004789">
    <property type="term" value="F:thiamine-phosphate diphosphorylase activity"/>
    <property type="evidence" value="ECO:0007669"/>
    <property type="project" value="TreeGrafter"/>
</dbReference>